<organism evidence="2">
    <name type="scientific">bioreactor metagenome</name>
    <dbReference type="NCBI Taxonomy" id="1076179"/>
    <lineage>
        <taxon>unclassified sequences</taxon>
        <taxon>metagenomes</taxon>
        <taxon>ecological metagenomes</taxon>
    </lineage>
</organism>
<accession>A0A645H5A7</accession>
<protein>
    <submittedName>
        <fullName evidence="2">Uncharacterized protein</fullName>
    </submittedName>
</protein>
<dbReference type="EMBL" id="VSSQ01087111">
    <property type="protein sequence ID" value="MPN34197.1"/>
    <property type="molecule type" value="Genomic_DNA"/>
</dbReference>
<name>A0A645H5A7_9ZZZZ</name>
<sequence>MDAGLPHVDVGGGEGAAVDVVFDDDDPAARLGVLGAGDGSVSGGHDRCAVGRGQVDAGVDAGFPVDRVDAWPKLGGLHPRALRQREHHPRGLTRHHR</sequence>
<evidence type="ECO:0000256" key="1">
    <source>
        <dbReference type="SAM" id="MobiDB-lite"/>
    </source>
</evidence>
<dbReference type="AlphaFoldDB" id="A0A645H5A7"/>
<proteinExistence type="predicted"/>
<gene>
    <name evidence="2" type="ORF">SDC9_181690</name>
</gene>
<feature type="compositionally biased region" description="Basic residues" evidence="1">
    <location>
        <begin position="80"/>
        <end position="97"/>
    </location>
</feature>
<comment type="caution">
    <text evidence="2">The sequence shown here is derived from an EMBL/GenBank/DDBJ whole genome shotgun (WGS) entry which is preliminary data.</text>
</comment>
<evidence type="ECO:0000313" key="2">
    <source>
        <dbReference type="EMBL" id="MPN34197.1"/>
    </source>
</evidence>
<reference evidence="2" key="1">
    <citation type="submission" date="2019-08" db="EMBL/GenBank/DDBJ databases">
        <authorList>
            <person name="Kucharzyk K."/>
            <person name="Murdoch R.W."/>
            <person name="Higgins S."/>
            <person name="Loffler F."/>
        </authorList>
    </citation>
    <scope>NUCLEOTIDE SEQUENCE</scope>
</reference>
<feature type="region of interest" description="Disordered" evidence="1">
    <location>
        <begin position="76"/>
        <end position="97"/>
    </location>
</feature>